<dbReference type="Proteomes" id="UP001549691">
    <property type="component" value="Unassembled WGS sequence"/>
</dbReference>
<proteinExistence type="predicted"/>
<keyword evidence="2" id="KW-1185">Reference proteome</keyword>
<dbReference type="EMBL" id="JBEWZI010000014">
    <property type="protein sequence ID" value="MET7015165.1"/>
    <property type="molecule type" value="Genomic_DNA"/>
</dbReference>
<protein>
    <recommendedName>
        <fullName evidence="3">Plasmid recombination enzyme</fullName>
    </recommendedName>
</protein>
<accession>A0ABV2TNS4</accession>
<name>A0ABV2TNS4_9RHOO</name>
<evidence type="ECO:0008006" key="3">
    <source>
        <dbReference type="Google" id="ProtNLM"/>
    </source>
</evidence>
<reference evidence="1 2" key="1">
    <citation type="submission" date="2024-07" db="EMBL/GenBank/DDBJ databases">
        <title>Uliginosibacterium flavum JJ3220;KACC:17644.</title>
        <authorList>
            <person name="Kim M.K."/>
        </authorList>
    </citation>
    <scope>NUCLEOTIDE SEQUENCE [LARGE SCALE GENOMIC DNA]</scope>
    <source>
        <strain evidence="1 2">KACC:17644</strain>
    </source>
</reference>
<comment type="caution">
    <text evidence="1">The sequence shown here is derived from an EMBL/GenBank/DDBJ whole genome shotgun (WGS) entry which is preliminary data.</text>
</comment>
<gene>
    <name evidence="1" type="ORF">ABXR19_13295</name>
</gene>
<evidence type="ECO:0000313" key="1">
    <source>
        <dbReference type="EMBL" id="MET7015165.1"/>
    </source>
</evidence>
<evidence type="ECO:0000313" key="2">
    <source>
        <dbReference type="Proteomes" id="UP001549691"/>
    </source>
</evidence>
<organism evidence="1 2">
    <name type="scientific">Uliginosibacterium flavum</name>
    <dbReference type="NCBI Taxonomy" id="1396831"/>
    <lineage>
        <taxon>Bacteria</taxon>
        <taxon>Pseudomonadati</taxon>
        <taxon>Pseudomonadota</taxon>
        <taxon>Betaproteobacteria</taxon>
        <taxon>Rhodocyclales</taxon>
        <taxon>Zoogloeaceae</taxon>
        <taxon>Uliginosibacterium</taxon>
    </lineage>
</organism>
<dbReference type="RefSeq" id="WP_354601628.1">
    <property type="nucleotide sequence ID" value="NZ_JBEWZI010000014.1"/>
</dbReference>
<dbReference type="Gene3D" id="3.30.930.30">
    <property type="match status" value="1"/>
</dbReference>
<sequence>MSSCQFIHLEVYARVAGSTKKGGHNLDSIVAEAERHPSACLHVTKPRPPSLLYGFMPSKAAEKASAWAEHAFDSRGRRLRRDGLCLLAGVISLEQQRIEDWPAFRQATLKWLIDFFGDRLVSVIEHTDEENPHIHFYCVAHARERFECLHPGRKAAQEVRNAGQLKGRGNSSALP</sequence>